<dbReference type="PRINTS" id="PR00368">
    <property type="entry name" value="FADPNR"/>
</dbReference>
<dbReference type="EMBL" id="JACHHG010000001">
    <property type="protein sequence ID" value="MBB6096963.1"/>
    <property type="molecule type" value="Genomic_DNA"/>
</dbReference>
<dbReference type="Gene3D" id="3.50.50.60">
    <property type="entry name" value="FAD/NAD(P)-binding domain"/>
    <property type="match status" value="2"/>
</dbReference>
<keyword evidence="2" id="KW-0560">Oxidoreductase</keyword>
<evidence type="ECO:0000256" key="2">
    <source>
        <dbReference type="ARBA" id="ARBA00023002"/>
    </source>
</evidence>
<evidence type="ECO:0000256" key="1">
    <source>
        <dbReference type="ARBA" id="ARBA00022630"/>
    </source>
</evidence>
<dbReference type="Pfam" id="PF07992">
    <property type="entry name" value="Pyr_redox_2"/>
    <property type="match status" value="1"/>
</dbReference>
<comment type="caution">
    <text evidence="4">The sequence shown here is derived from an EMBL/GenBank/DDBJ whole genome shotgun (WGS) entry which is preliminary data.</text>
</comment>
<dbReference type="GO" id="GO:0016491">
    <property type="term" value="F:oxidoreductase activity"/>
    <property type="evidence" value="ECO:0007669"/>
    <property type="project" value="UniProtKB-KW"/>
</dbReference>
<sequence length="304" mass="32417">MTDYDVIVVGGSAAGLSAALTLGRARRRVLLLDRRTPRNAPVAHSHGFLTRDGTPPGELRRIAHEQLEPYGTELRFLEALRARSVSGGFELDLEDGSRVRAARLLLATGVRDLLPDLPGLRERWGRSVHACPYCHGWEVQDRPLAVLGRSESGYHKAVMLHHWSRDTVLLTDGPSGLTPERLGQLAALGIAVLEDPLSHLEGAGDALERVVFRGGRVLAREALFLQPDVRPASDLAAQLGCKMSDNGHNVVTDAAGQTSVPGVYAAGDMVEPAAHQIAHAVSSGARAAASLNNALIFAAALEQA</sequence>
<evidence type="ECO:0000313" key="5">
    <source>
        <dbReference type="Proteomes" id="UP000569951"/>
    </source>
</evidence>
<dbReference type="InterPro" id="IPR050097">
    <property type="entry name" value="Ferredoxin-NADP_redctase_2"/>
</dbReference>
<name>A0A841HVV2_9DEIO</name>
<gene>
    <name evidence="4" type="ORF">HNR42_000375</name>
</gene>
<dbReference type="RefSeq" id="WP_183983901.1">
    <property type="nucleotide sequence ID" value="NZ_JACHHG010000001.1"/>
</dbReference>
<organism evidence="4 5">
    <name type="scientific">Deinobacterium chartae</name>
    <dbReference type="NCBI Taxonomy" id="521158"/>
    <lineage>
        <taxon>Bacteria</taxon>
        <taxon>Thermotogati</taxon>
        <taxon>Deinococcota</taxon>
        <taxon>Deinococci</taxon>
        <taxon>Deinococcales</taxon>
        <taxon>Deinococcaceae</taxon>
        <taxon>Deinobacterium</taxon>
    </lineage>
</organism>
<dbReference type="InterPro" id="IPR023753">
    <property type="entry name" value="FAD/NAD-binding_dom"/>
</dbReference>
<dbReference type="InterPro" id="IPR036188">
    <property type="entry name" value="FAD/NAD-bd_sf"/>
</dbReference>
<dbReference type="Proteomes" id="UP000569951">
    <property type="component" value="Unassembled WGS sequence"/>
</dbReference>
<dbReference type="PANTHER" id="PTHR48105">
    <property type="entry name" value="THIOREDOXIN REDUCTASE 1-RELATED-RELATED"/>
    <property type="match status" value="1"/>
</dbReference>
<evidence type="ECO:0000313" key="4">
    <source>
        <dbReference type="EMBL" id="MBB6096963.1"/>
    </source>
</evidence>
<protein>
    <submittedName>
        <fullName evidence="4">Thioredoxin reductase</fullName>
    </submittedName>
</protein>
<accession>A0A841HVV2</accession>
<reference evidence="4 5" key="1">
    <citation type="submission" date="2020-08" db="EMBL/GenBank/DDBJ databases">
        <title>Genomic Encyclopedia of Type Strains, Phase IV (KMG-IV): sequencing the most valuable type-strain genomes for metagenomic binning, comparative biology and taxonomic classification.</title>
        <authorList>
            <person name="Goeker M."/>
        </authorList>
    </citation>
    <scope>NUCLEOTIDE SEQUENCE [LARGE SCALE GENOMIC DNA]</scope>
    <source>
        <strain evidence="4 5">DSM 21458</strain>
    </source>
</reference>
<dbReference type="AlphaFoldDB" id="A0A841HVV2"/>
<proteinExistence type="predicted"/>
<feature type="domain" description="FAD/NAD(P)-binding" evidence="3">
    <location>
        <begin position="4"/>
        <end position="284"/>
    </location>
</feature>
<dbReference type="SUPFAM" id="SSF51905">
    <property type="entry name" value="FAD/NAD(P)-binding domain"/>
    <property type="match status" value="1"/>
</dbReference>
<keyword evidence="5" id="KW-1185">Reference proteome</keyword>
<evidence type="ECO:0000259" key="3">
    <source>
        <dbReference type="Pfam" id="PF07992"/>
    </source>
</evidence>
<keyword evidence="1" id="KW-0285">Flavoprotein</keyword>
<dbReference type="PRINTS" id="PR00469">
    <property type="entry name" value="PNDRDTASEII"/>
</dbReference>